<evidence type="ECO:0000313" key="3">
    <source>
        <dbReference type="Proteomes" id="UP000237350"/>
    </source>
</evidence>
<proteinExistence type="predicted"/>
<dbReference type="PANTHER" id="PTHR43081">
    <property type="entry name" value="ADENYLATE CYCLASE, TERMINAL-DIFFERENTIATION SPECIFIC-RELATED"/>
    <property type="match status" value="1"/>
</dbReference>
<sequence length="470" mass="54081">MKRSLREQIEEFYLPRQLVEAILEVGEIPRESEEVEVGVGFIDIADYTFLSKFLTPKENQEVLNGLYTAFNGVLRKHGGYLNKIEGDSLMFHFGGLIDPVVRKTGNPEEIRLYMAKELFFTCVEMQRVSLRFNSADDRFLEDYHSEIDRQALSRAFAIMQRLRSDDAVANPLSAMFQIRIRVGANLGEVTIGNFGPDGARQWDVIGMPVINAKRMESTAPVGGLRISRDYYEILNSHGFLEEYRDRFCREARALGSRYATITWEELFAVRQVRLWEKGGAAYETCSIQVNPALPEQMAEQVLALLAHGRFGAKRILSILKYYRGNRHVIEAIEEALVHRGVILRRSEAYEIMYPQRFAELREKSGNEEDRLEAELCQELSLFDLFTLLGRYQDAINHRDDPDDDDLPFASYDRHVALARENLLRRYEEQKAAIAQRAYFHNVVFPLVFASIFSAILEHQSDQEDLELLSG</sequence>
<dbReference type="InterPro" id="IPR029787">
    <property type="entry name" value="Nucleotide_cyclase"/>
</dbReference>
<dbReference type="InterPro" id="IPR001054">
    <property type="entry name" value="A/G_cyclase"/>
</dbReference>
<organism evidence="2 3">
    <name type="scientific">Alkalispirochaeta sphaeroplastigenens</name>
    <dbReference type="NCBI Taxonomy" id="1187066"/>
    <lineage>
        <taxon>Bacteria</taxon>
        <taxon>Pseudomonadati</taxon>
        <taxon>Spirochaetota</taxon>
        <taxon>Spirochaetia</taxon>
        <taxon>Spirochaetales</taxon>
        <taxon>Spirochaetaceae</taxon>
        <taxon>Alkalispirochaeta</taxon>
    </lineage>
</organism>
<dbReference type="PANTHER" id="PTHR43081:SF1">
    <property type="entry name" value="ADENYLATE CYCLASE, TERMINAL-DIFFERENTIATION SPECIFIC"/>
    <property type="match status" value="1"/>
</dbReference>
<comment type="caution">
    <text evidence="2">The sequence shown here is derived from an EMBL/GenBank/DDBJ whole genome shotgun (WGS) entry which is preliminary data.</text>
</comment>
<dbReference type="PROSITE" id="PS50125">
    <property type="entry name" value="GUANYLATE_CYCLASE_2"/>
    <property type="match status" value="1"/>
</dbReference>
<dbReference type="AlphaFoldDB" id="A0A2S4JYQ6"/>
<keyword evidence="3" id="KW-1185">Reference proteome</keyword>
<dbReference type="EMBL" id="LPWH01000011">
    <property type="protein sequence ID" value="POR04650.1"/>
    <property type="molecule type" value="Genomic_DNA"/>
</dbReference>
<name>A0A2S4JYQ6_9SPIO</name>
<dbReference type="GO" id="GO:0004016">
    <property type="term" value="F:adenylate cyclase activity"/>
    <property type="evidence" value="ECO:0007669"/>
    <property type="project" value="UniProtKB-ARBA"/>
</dbReference>
<dbReference type="Pfam" id="PF00211">
    <property type="entry name" value="Guanylate_cyc"/>
    <property type="match status" value="1"/>
</dbReference>
<dbReference type="SUPFAM" id="SSF55073">
    <property type="entry name" value="Nucleotide cyclase"/>
    <property type="match status" value="1"/>
</dbReference>
<dbReference type="Proteomes" id="UP000237350">
    <property type="component" value="Unassembled WGS sequence"/>
</dbReference>
<dbReference type="InterPro" id="IPR050697">
    <property type="entry name" value="Adenylyl/Guanylyl_Cyclase_3/4"/>
</dbReference>
<dbReference type="SMART" id="SM00044">
    <property type="entry name" value="CYCc"/>
    <property type="match status" value="1"/>
</dbReference>
<reference evidence="3" key="1">
    <citation type="submission" date="2015-12" db="EMBL/GenBank/DDBJ databases">
        <authorList>
            <person name="Lodha T.D."/>
            <person name="Chintalapati S."/>
            <person name="Chintalapati V.R."/>
            <person name="Sravanthi T."/>
        </authorList>
    </citation>
    <scope>NUCLEOTIDE SEQUENCE [LARGE SCALE GENOMIC DNA]</scope>
    <source>
        <strain evidence="3">JC133</strain>
    </source>
</reference>
<gene>
    <name evidence="2" type="ORF">AU468_03080</name>
</gene>
<dbReference type="Gene3D" id="3.30.70.1230">
    <property type="entry name" value="Nucleotide cyclase"/>
    <property type="match status" value="1"/>
</dbReference>
<evidence type="ECO:0000313" key="2">
    <source>
        <dbReference type="EMBL" id="POR04650.1"/>
    </source>
</evidence>
<dbReference type="CDD" id="cd07302">
    <property type="entry name" value="CHD"/>
    <property type="match status" value="1"/>
</dbReference>
<feature type="domain" description="Guanylate cyclase" evidence="1">
    <location>
        <begin position="38"/>
        <end position="216"/>
    </location>
</feature>
<evidence type="ECO:0000259" key="1">
    <source>
        <dbReference type="PROSITE" id="PS50125"/>
    </source>
</evidence>
<accession>A0A2S4JYQ6</accession>
<protein>
    <recommendedName>
        <fullName evidence="1">Guanylate cyclase domain-containing protein</fullName>
    </recommendedName>
</protein>
<dbReference type="GO" id="GO:0035556">
    <property type="term" value="P:intracellular signal transduction"/>
    <property type="evidence" value="ECO:0007669"/>
    <property type="project" value="InterPro"/>
</dbReference>
<dbReference type="GO" id="GO:0009190">
    <property type="term" value="P:cyclic nucleotide biosynthetic process"/>
    <property type="evidence" value="ECO:0007669"/>
    <property type="project" value="InterPro"/>
</dbReference>